<organism evidence="4 5">
    <name type="scientific">Mycoplasmopsis bovis CQ-W70</name>
    <dbReference type="NCBI Taxonomy" id="1316930"/>
    <lineage>
        <taxon>Bacteria</taxon>
        <taxon>Bacillati</taxon>
        <taxon>Mycoplasmatota</taxon>
        <taxon>Mycoplasmoidales</taxon>
        <taxon>Metamycoplasmataceae</taxon>
        <taxon>Mycoplasmopsis</taxon>
    </lineage>
</organism>
<gene>
    <name evidence="4" type="ORF">K668_03370</name>
</gene>
<dbReference type="HOGENOM" id="CLU_301645_0_0_14"/>
<feature type="transmembrane region" description="Helical" evidence="2">
    <location>
        <begin position="915"/>
        <end position="935"/>
    </location>
</feature>
<name>A0A059Y056_MYCBV</name>
<keyword evidence="2" id="KW-0472">Membrane</keyword>
<sequence>MSLNPIHDKWVKESSLNNNYSYSIWKSNSNKSIDRINDAFSGNIKAIGNKITADLEMGTIYLNEYTIVAIAKAFYNNFLAEQQNKKVFLSSDNSESSNLLLEVFASELRAQNVTIIRADNSSSIPVVYKSFIALKENCDTFVSFQNPLGNNKRAQILFNYSDGSAFSKSDMQKIISYIESVDYLNINLPTLDNNYRLSDVINEYIEQIHKRYAGNKFLSNMSIPFGIDVSRYLNRDFYVDNLKYFNLPFFTVNRAKNANFYYANRHNYLERVNWKGIGKGSKANFIINEEGTGLNFSIKHKSVFKYFKPDEIAAIYLNFLINDDPEFDKKTLQNAFIAKNYFSGDLTRSIARENNIEVFEFVNRSNVWKYISENSDKNLIMAFTSSSEFVANNRLTNSFDANLFFLEMLRMINFYKHEKNQNLFEVLNGIYKKYKRHHLTIHTYEIELDGAVRFFERIKLTSKFGSNLLITRVQKIENDNNIESNSLYKISFRNREYAYIHYNQQAKAITFYCNTIERSSEQNGETMMVVRNNEMLEGLLELKEENTISKFSVKSFLKYLAYSLFLIAIIIFLFYSVYNLKDEFGTNSGGPSEVFRAFYKKLYVKNDIAEFARPTNAGYIARASFVFLSFGAFIWSIFQALIFKRVITLQGDKVKWRDIFVGTIIGIVVQTITPKSIGGDIATYWYLRRRNIPRASLMSAIVVNSFIWQLGNIISTPIFVPIGISTFSNFFVSSNPSSITFIVMLVLGLIFDTSWTTILLVITLNKKLQRFSLKALIAIIEILPFVKSYDSFAIKAKFEYELFNINKCIRKTFKNPYYFFELILLKFVPSLLTFNAFQAQALGIVKPDVPHGYYWNLTIQSTMIRVANSISFTPGGTGTADYLYKVLIKESIQPTAYDGASAFANSSIMTALNTLGFVVIGTLVSAIILILVYIGEKRQDHYRKKNKNHKLLATNSSNSNIKTKSIYYKIVFPIVLISLVALSLTFIFVN</sequence>
<protein>
    <recommendedName>
        <fullName evidence="3">Alpha-D-phosphohexomutase alpha/beta/alpha domain-containing protein</fullName>
    </recommendedName>
</protein>
<feature type="transmembrane region" description="Helical" evidence="2">
    <location>
        <begin position="817"/>
        <end position="837"/>
    </location>
</feature>
<dbReference type="Proteomes" id="UP000027182">
    <property type="component" value="Chromosome"/>
</dbReference>
<dbReference type="InterPro" id="IPR005844">
    <property type="entry name" value="A-D-PHexomutase_a/b/a-I"/>
</dbReference>
<feature type="transmembrane region" description="Helical" evidence="2">
    <location>
        <begin position="697"/>
        <end position="719"/>
    </location>
</feature>
<dbReference type="GO" id="GO:0005975">
    <property type="term" value="P:carbohydrate metabolic process"/>
    <property type="evidence" value="ECO:0007669"/>
    <property type="project" value="InterPro"/>
</dbReference>
<feature type="transmembrane region" description="Helical" evidence="2">
    <location>
        <begin position="559"/>
        <end position="578"/>
    </location>
</feature>
<dbReference type="Pfam" id="PF02878">
    <property type="entry name" value="PGM_PMM_I"/>
    <property type="match status" value="1"/>
</dbReference>
<comment type="similarity">
    <text evidence="1">Belongs to the phosphohexose mutase family.</text>
</comment>
<evidence type="ECO:0000256" key="1">
    <source>
        <dbReference type="ARBA" id="ARBA00010231"/>
    </source>
</evidence>
<evidence type="ECO:0000313" key="5">
    <source>
        <dbReference type="Proteomes" id="UP000027182"/>
    </source>
</evidence>
<feature type="transmembrane region" description="Helical" evidence="2">
    <location>
        <begin position="966"/>
        <end position="989"/>
    </location>
</feature>
<dbReference type="EMBL" id="CP005933">
    <property type="protein sequence ID" value="AIA34244.1"/>
    <property type="molecule type" value="Genomic_DNA"/>
</dbReference>
<dbReference type="RefSeq" id="WP_038582804.1">
    <property type="nucleotide sequence ID" value="NZ_CP005933.1"/>
</dbReference>
<feature type="transmembrane region" description="Helical" evidence="2">
    <location>
        <begin position="619"/>
        <end position="643"/>
    </location>
</feature>
<evidence type="ECO:0000313" key="4">
    <source>
        <dbReference type="EMBL" id="AIA34244.1"/>
    </source>
</evidence>
<dbReference type="GO" id="GO:0005886">
    <property type="term" value="C:plasma membrane"/>
    <property type="evidence" value="ECO:0007669"/>
    <property type="project" value="UniProtKB-SubCell"/>
</dbReference>
<keyword evidence="2" id="KW-0812">Transmembrane</keyword>
<proteinExistence type="inferred from homology"/>
<dbReference type="Gene3D" id="3.40.120.10">
    <property type="entry name" value="Alpha-D-Glucose-1,6-Bisphosphate, subunit A, domain 3"/>
    <property type="match status" value="2"/>
</dbReference>
<dbReference type="InterPro" id="IPR016055">
    <property type="entry name" value="A-D-PHexomutase_a/b/a-I/II/III"/>
</dbReference>
<dbReference type="AlphaFoldDB" id="A0A059Y056"/>
<reference evidence="4 5" key="1">
    <citation type="submission" date="2013-04" db="EMBL/GenBank/DDBJ databases">
        <authorList>
            <person name="Lin L."/>
            <person name="Zeng Z."/>
            <person name="Xie J."/>
            <person name="Luo L."/>
            <person name="Yang Z."/>
            <person name="Liang W."/>
            <person name="Lin H."/>
            <person name="Dong C."/>
            <person name="Sun Y."/>
        </authorList>
    </citation>
    <scope>NUCLEOTIDE SEQUENCE [LARGE SCALE GENOMIC DNA]</scope>
    <source>
        <strain evidence="4 5">CQ-W70</strain>
    </source>
</reference>
<dbReference type="SUPFAM" id="SSF53738">
    <property type="entry name" value="Phosphoglucomutase, first 3 domains"/>
    <property type="match status" value="1"/>
</dbReference>
<dbReference type="PATRIC" id="fig|1316930.3.peg.688"/>
<evidence type="ECO:0000256" key="2">
    <source>
        <dbReference type="SAM" id="Phobius"/>
    </source>
</evidence>
<feature type="domain" description="Alpha-D-phosphohexomutase alpha/beta/alpha" evidence="3">
    <location>
        <begin position="62"/>
        <end position="182"/>
    </location>
</feature>
<dbReference type="GO" id="GO:0016868">
    <property type="term" value="F:intramolecular phosphotransferase activity"/>
    <property type="evidence" value="ECO:0007669"/>
    <property type="project" value="InterPro"/>
</dbReference>
<evidence type="ECO:0000259" key="3">
    <source>
        <dbReference type="Pfam" id="PF02878"/>
    </source>
</evidence>
<feature type="transmembrane region" description="Helical" evidence="2">
    <location>
        <begin position="739"/>
        <end position="764"/>
    </location>
</feature>
<dbReference type="KEGG" id="mbq:K668_03370"/>
<keyword evidence="2" id="KW-1133">Transmembrane helix</keyword>
<accession>A0A059Y056</accession>